<gene>
    <name evidence="1" type="ORF">JCM7686_2468</name>
</gene>
<proteinExistence type="predicted"/>
<dbReference type="PATRIC" id="fig|1367847.3.peg.2470"/>
<keyword evidence="2" id="KW-1185">Reference proteome</keyword>
<protein>
    <recommendedName>
        <fullName evidence="3">Glycosyltransferase</fullName>
    </recommendedName>
</protein>
<accession>S5YWE3</accession>
<name>S5YWE3_PARAH</name>
<dbReference type="HOGENOM" id="CLU_076581_0_0_5"/>
<organism evidence="1 2">
    <name type="scientific">Paracoccus aminophilus JCM 7686</name>
    <dbReference type="NCBI Taxonomy" id="1367847"/>
    <lineage>
        <taxon>Bacteria</taxon>
        <taxon>Pseudomonadati</taxon>
        <taxon>Pseudomonadota</taxon>
        <taxon>Alphaproteobacteria</taxon>
        <taxon>Rhodobacterales</taxon>
        <taxon>Paracoccaceae</taxon>
        <taxon>Paracoccus</taxon>
    </lineage>
</organism>
<dbReference type="SUPFAM" id="SSF53448">
    <property type="entry name" value="Nucleotide-diphospho-sugar transferases"/>
    <property type="match status" value="1"/>
</dbReference>
<reference evidence="1 2" key="1">
    <citation type="journal article" date="2014" name="BMC Genomics">
        <title>Architecture and functions of a multipartite genome of the methylotrophic bacterium Paracoccus aminophilus JCM 7686, containing primary and secondary chromids.</title>
        <authorList>
            <person name="Dziewit L."/>
            <person name="Czarnecki J."/>
            <person name="Wibberg D."/>
            <person name="Radlinska M."/>
            <person name="Mrozek P."/>
            <person name="Szymczak M."/>
            <person name="Schluter A."/>
            <person name="Puhler A."/>
            <person name="Bartosik D."/>
        </authorList>
    </citation>
    <scope>NUCLEOTIDE SEQUENCE [LARGE SCALE GENOMIC DNA]</scope>
    <source>
        <strain evidence="1">JCM 7686</strain>
    </source>
</reference>
<dbReference type="OrthoDB" id="564871at2"/>
<sequence length="261" mass="29652">MSEPVLILTMKWGTLYSADDVNRLARQVRRNLARPHRFICFTDDAVGFEPGIEAFPLPELGLPPGNGDTRWRKLALFQPDLFGLQGMALFLDLDLVVVRDLSPFFELPGTFIGIRDDDLFRPKPLRKLRPTRDRFLHMVANTSVFRFTVGGFGSILQGYLAAPGEIAAQYEHEQQFVSAELDRKGQLSYWPKGWCVSFKNDCVPRHLLSYVSDPSLPETARIVVFAGSPKMDDVFSGKGGKWYRRIGKIDWLEQAWQGKSE</sequence>
<dbReference type="RefSeq" id="WP_020951174.1">
    <property type="nucleotide sequence ID" value="NC_022041.1"/>
</dbReference>
<evidence type="ECO:0000313" key="1">
    <source>
        <dbReference type="EMBL" id="AGT09536.1"/>
    </source>
</evidence>
<dbReference type="AlphaFoldDB" id="S5YWE3"/>
<dbReference type="InterPro" id="IPR029044">
    <property type="entry name" value="Nucleotide-diphossugar_trans"/>
</dbReference>
<evidence type="ECO:0008006" key="3">
    <source>
        <dbReference type="Google" id="ProtNLM"/>
    </source>
</evidence>
<dbReference type="eggNOG" id="ENOG502Z7IB">
    <property type="taxonomic scope" value="Bacteria"/>
</dbReference>
<evidence type="ECO:0000313" key="2">
    <source>
        <dbReference type="Proteomes" id="UP000015480"/>
    </source>
</evidence>
<dbReference type="EMBL" id="CP006650">
    <property type="protein sequence ID" value="AGT09536.1"/>
    <property type="molecule type" value="Genomic_DNA"/>
</dbReference>
<dbReference type="Proteomes" id="UP000015480">
    <property type="component" value="Chromosome"/>
</dbReference>
<dbReference type="KEGG" id="pami:JCM7686_2468"/>
<dbReference type="STRING" id="1367847.JCM7686_2468"/>